<dbReference type="Gene3D" id="3.40.50.2300">
    <property type="match status" value="1"/>
</dbReference>
<dbReference type="SMART" id="SM00342">
    <property type="entry name" value="HTH_ARAC"/>
    <property type="match status" value="1"/>
</dbReference>
<keyword evidence="5" id="KW-0902">Two-component regulatory system</keyword>
<sequence>MDLYKIMIVDDESEIRNAIKNTVDWEKAGFVVVDDAENGQDALEKLESKEPDVIMTDIRMPYMDGLELAKEARKLYPSLKIIICSGYNDFEYAKEAIKLGVSEYVLKPISSEDILEILLKVKTRLDDERSKSRDIDILRNNYKASIPILRGQFLNNLIAGKALRDEIDEKVKKYSIDLTPAAAWVVSVIDIEDTEKSYMDKELIPVSVQKFIEDRLCEDYKYCIFTSSQDARLVMIAGLNEKHMEDEFVDTLRNICKGSNKVLGVSITIAVGSTCSELYDVTYSYADALNALGYKNVVGGGDILYFRDVEPVNLGILKFTDRDESDLTYSIKFGTKESVYYVTDAILGKMESAKVHTSQYHAYMLSVANCIVQLMQQYEINFDVVNSQDSGEYTDILEIIKNMEEFKIWFKSISIKIHEYMREKRENTTKRVIEEAKRYIQANFTNPDLSLEMICKELHMSTAYFSTIFKKETGQSYIGYLTELRLKLAMDLLKNTDKKTYVIAGEVGYPEQNYFSYVFKRKFGMSPTKFRSGDKKA</sequence>
<dbReference type="Pfam" id="PF17853">
    <property type="entry name" value="GGDEF_2"/>
    <property type="match status" value="1"/>
</dbReference>
<dbReference type="InterPro" id="IPR009057">
    <property type="entry name" value="Homeodomain-like_sf"/>
</dbReference>
<dbReference type="PROSITE" id="PS01124">
    <property type="entry name" value="HTH_ARAC_FAMILY_2"/>
    <property type="match status" value="1"/>
</dbReference>
<protein>
    <recommendedName>
        <fullName evidence="2">Stage 0 sporulation protein A homolog</fullName>
    </recommendedName>
</protein>
<comment type="function">
    <text evidence="9">May play the central regulatory role in sporulation. It may be an element of the effector pathway responsible for the activation of sporulation genes in response to nutritional stress. Spo0A may act in concert with spo0H (a sigma factor) to control the expression of some genes that are critical to the sporulation process.</text>
</comment>
<dbReference type="Proteomes" id="UP000003011">
    <property type="component" value="Unassembled WGS sequence"/>
</dbReference>
<dbReference type="Pfam" id="PF00072">
    <property type="entry name" value="Response_reg"/>
    <property type="match status" value="1"/>
</dbReference>
<evidence type="ECO:0000256" key="3">
    <source>
        <dbReference type="ARBA" id="ARBA00022490"/>
    </source>
</evidence>
<name>G5GIB1_9FIRM</name>
<dbReference type="STRING" id="679200.HMPREF9333_01301"/>
<evidence type="ECO:0000256" key="5">
    <source>
        <dbReference type="ARBA" id="ARBA00023012"/>
    </source>
</evidence>
<dbReference type="GO" id="GO:0043565">
    <property type="term" value="F:sequence-specific DNA binding"/>
    <property type="evidence" value="ECO:0007669"/>
    <property type="project" value="InterPro"/>
</dbReference>
<organism evidence="13 14">
    <name type="scientific">Johnsonella ignava ATCC 51276</name>
    <dbReference type="NCBI Taxonomy" id="679200"/>
    <lineage>
        <taxon>Bacteria</taxon>
        <taxon>Bacillati</taxon>
        <taxon>Bacillota</taxon>
        <taxon>Clostridia</taxon>
        <taxon>Lachnospirales</taxon>
        <taxon>Lachnospiraceae</taxon>
        <taxon>Johnsonella</taxon>
    </lineage>
</organism>
<dbReference type="InterPro" id="IPR011006">
    <property type="entry name" value="CheY-like_superfamily"/>
</dbReference>
<evidence type="ECO:0000259" key="11">
    <source>
        <dbReference type="PROSITE" id="PS01124"/>
    </source>
</evidence>
<evidence type="ECO:0000256" key="2">
    <source>
        <dbReference type="ARBA" id="ARBA00018672"/>
    </source>
</evidence>
<dbReference type="SUPFAM" id="SSF46689">
    <property type="entry name" value="Homeodomain-like"/>
    <property type="match status" value="2"/>
</dbReference>
<evidence type="ECO:0000259" key="12">
    <source>
        <dbReference type="PROSITE" id="PS50110"/>
    </source>
</evidence>
<dbReference type="EMBL" id="ACZL01000021">
    <property type="protein sequence ID" value="EHI55586.1"/>
    <property type="molecule type" value="Genomic_DNA"/>
</dbReference>
<dbReference type="eggNOG" id="COG4753">
    <property type="taxonomic scope" value="Bacteria"/>
</dbReference>
<dbReference type="SUPFAM" id="SSF52172">
    <property type="entry name" value="CheY-like"/>
    <property type="match status" value="1"/>
</dbReference>
<evidence type="ECO:0000313" key="13">
    <source>
        <dbReference type="EMBL" id="EHI55586.1"/>
    </source>
</evidence>
<comment type="subcellular location">
    <subcellularLocation>
        <location evidence="1">Cytoplasm</location>
    </subcellularLocation>
</comment>
<evidence type="ECO:0000256" key="10">
    <source>
        <dbReference type="PROSITE-ProRule" id="PRU00169"/>
    </source>
</evidence>
<dbReference type="PANTHER" id="PTHR42713">
    <property type="entry name" value="HISTIDINE KINASE-RELATED"/>
    <property type="match status" value="1"/>
</dbReference>
<comment type="caution">
    <text evidence="13">The sequence shown here is derived from an EMBL/GenBank/DDBJ whole genome shotgun (WGS) entry which is preliminary data.</text>
</comment>
<keyword evidence="6" id="KW-0805">Transcription regulation</keyword>
<keyword evidence="7" id="KW-0238">DNA-binding</keyword>
<accession>G5GIB1</accession>
<evidence type="ECO:0000256" key="7">
    <source>
        <dbReference type="ARBA" id="ARBA00023125"/>
    </source>
</evidence>
<dbReference type="CDD" id="cd17536">
    <property type="entry name" value="REC_YesN-like"/>
    <property type="match status" value="1"/>
</dbReference>
<evidence type="ECO:0000256" key="8">
    <source>
        <dbReference type="ARBA" id="ARBA00023163"/>
    </source>
</evidence>
<evidence type="ECO:0000256" key="9">
    <source>
        <dbReference type="ARBA" id="ARBA00024867"/>
    </source>
</evidence>
<proteinExistence type="predicted"/>
<dbReference type="PATRIC" id="fig|679200.3.peg.1384"/>
<dbReference type="AlphaFoldDB" id="G5GIB1"/>
<evidence type="ECO:0000256" key="1">
    <source>
        <dbReference type="ARBA" id="ARBA00004496"/>
    </source>
</evidence>
<feature type="domain" description="HTH araC/xylS-type" evidence="11">
    <location>
        <begin position="434"/>
        <end position="533"/>
    </location>
</feature>
<keyword evidence="3" id="KW-0963">Cytoplasm</keyword>
<dbReference type="RefSeq" id="WP_005540855.1">
    <property type="nucleotide sequence ID" value="NZ_JH378832.1"/>
</dbReference>
<dbReference type="PANTHER" id="PTHR42713:SF3">
    <property type="entry name" value="TRANSCRIPTIONAL REGULATORY PROTEIN HPTR"/>
    <property type="match status" value="1"/>
</dbReference>
<reference evidence="13 14" key="1">
    <citation type="submission" date="2011-08" db="EMBL/GenBank/DDBJ databases">
        <title>The Genome Sequence of Johnsonella ignava ATCC 51276.</title>
        <authorList>
            <consortium name="The Broad Institute Genome Sequencing Platform"/>
            <person name="Earl A."/>
            <person name="Ward D."/>
            <person name="Feldgarden M."/>
            <person name="Gevers D."/>
            <person name="Izard J."/>
            <person name="Blanton J.M."/>
            <person name="Baranova O.V."/>
            <person name="Dewhirst F.E."/>
            <person name="Young S.K."/>
            <person name="Zeng Q."/>
            <person name="Gargeya S."/>
            <person name="Fitzgerald M."/>
            <person name="Haas B."/>
            <person name="Abouelleil A."/>
            <person name="Alvarado L."/>
            <person name="Arachchi H.M."/>
            <person name="Berlin A."/>
            <person name="Brown A."/>
            <person name="Chapman S.B."/>
            <person name="Chen Z."/>
            <person name="Dunbar C."/>
            <person name="Freedman E."/>
            <person name="Gearin G."/>
            <person name="Gellesch M."/>
            <person name="Goldberg J."/>
            <person name="Griggs A."/>
            <person name="Gujja S."/>
            <person name="Heiman D."/>
            <person name="Howarth C."/>
            <person name="Larson L."/>
            <person name="Lui A."/>
            <person name="MacDonald P.J.P."/>
            <person name="Montmayeur A."/>
            <person name="Murphy C."/>
            <person name="Neiman D."/>
            <person name="Pearson M."/>
            <person name="Priest M."/>
            <person name="Roberts A."/>
            <person name="Saif S."/>
            <person name="Shea T."/>
            <person name="Shenoy N."/>
            <person name="Sisk P."/>
            <person name="Stolte C."/>
            <person name="Sykes S."/>
            <person name="Wortman J."/>
            <person name="Nusbaum C."/>
            <person name="Birren B."/>
        </authorList>
    </citation>
    <scope>NUCLEOTIDE SEQUENCE [LARGE SCALE GENOMIC DNA]</scope>
    <source>
        <strain evidence="13 14">ATCC 51276</strain>
    </source>
</reference>
<evidence type="ECO:0000256" key="6">
    <source>
        <dbReference type="ARBA" id="ARBA00023015"/>
    </source>
</evidence>
<dbReference type="OrthoDB" id="9794370at2"/>
<dbReference type="Gene3D" id="1.10.10.60">
    <property type="entry name" value="Homeodomain-like"/>
    <property type="match status" value="2"/>
</dbReference>
<dbReference type="SMART" id="SM00448">
    <property type="entry name" value="REC"/>
    <property type="match status" value="1"/>
</dbReference>
<keyword evidence="8" id="KW-0804">Transcription</keyword>
<dbReference type="GO" id="GO:0005737">
    <property type="term" value="C:cytoplasm"/>
    <property type="evidence" value="ECO:0007669"/>
    <property type="project" value="UniProtKB-SubCell"/>
</dbReference>
<dbReference type="InterPro" id="IPR051552">
    <property type="entry name" value="HptR"/>
</dbReference>
<feature type="domain" description="Response regulatory" evidence="12">
    <location>
        <begin position="5"/>
        <end position="122"/>
    </location>
</feature>
<dbReference type="InterPro" id="IPR001789">
    <property type="entry name" value="Sig_transdc_resp-reg_receiver"/>
</dbReference>
<dbReference type="Pfam" id="PF12833">
    <property type="entry name" value="HTH_18"/>
    <property type="match status" value="1"/>
</dbReference>
<evidence type="ECO:0000313" key="14">
    <source>
        <dbReference type="Proteomes" id="UP000003011"/>
    </source>
</evidence>
<dbReference type="PROSITE" id="PS50110">
    <property type="entry name" value="RESPONSE_REGULATORY"/>
    <property type="match status" value="1"/>
</dbReference>
<feature type="modified residue" description="4-aspartylphosphate" evidence="10">
    <location>
        <position position="57"/>
    </location>
</feature>
<dbReference type="GO" id="GO:0000160">
    <property type="term" value="P:phosphorelay signal transduction system"/>
    <property type="evidence" value="ECO:0007669"/>
    <property type="project" value="UniProtKB-KW"/>
</dbReference>
<dbReference type="InterPro" id="IPR041522">
    <property type="entry name" value="CdaR_GGDEF"/>
</dbReference>
<dbReference type="HOGENOM" id="CLU_000445_5_0_9"/>
<keyword evidence="14" id="KW-1185">Reference proteome</keyword>
<dbReference type="eggNOG" id="COG2207">
    <property type="taxonomic scope" value="Bacteria"/>
</dbReference>
<dbReference type="GO" id="GO:0003700">
    <property type="term" value="F:DNA-binding transcription factor activity"/>
    <property type="evidence" value="ECO:0007669"/>
    <property type="project" value="InterPro"/>
</dbReference>
<dbReference type="InterPro" id="IPR018060">
    <property type="entry name" value="HTH_AraC"/>
</dbReference>
<gene>
    <name evidence="13" type="ORF">HMPREF9333_01301</name>
</gene>
<keyword evidence="4 10" id="KW-0597">Phosphoprotein</keyword>
<evidence type="ECO:0000256" key="4">
    <source>
        <dbReference type="ARBA" id="ARBA00022553"/>
    </source>
</evidence>